<name>A0A443RHK9_9ACAR</name>
<evidence type="ECO:0000259" key="3">
    <source>
        <dbReference type="PROSITE" id="PS50240"/>
    </source>
</evidence>
<evidence type="ECO:0000256" key="2">
    <source>
        <dbReference type="SAM" id="SignalP"/>
    </source>
</evidence>
<dbReference type="FunFam" id="2.40.10.10:FF:000068">
    <property type="entry name" value="transmembrane protease serine 2"/>
    <property type="match status" value="1"/>
</dbReference>
<proteinExistence type="predicted"/>
<dbReference type="Gene3D" id="2.40.10.10">
    <property type="entry name" value="Trypsin-like serine proteases"/>
    <property type="match status" value="1"/>
</dbReference>
<dbReference type="InterPro" id="IPR001314">
    <property type="entry name" value="Peptidase_S1A"/>
</dbReference>
<feature type="signal peptide" evidence="2">
    <location>
        <begin position="1"/>
        <end position="20"/>
    </location>
</feature>
<dbReference type="PROSITE" id="PS50240">
    <property type="entry name" value="TRYPSIN_DOM"/>
    <property type="match status" value="1"/>
</dbReference>
<feature type="domain" description="Peptidase S1" evidence="3">
    <location>
        <begin position="26"/>
        <end position="263"/>
    </location>
</feature>
<dbReference type="OrthoDB" id="425190at2759"/>
<comment type="caution">
    <text evidence="4">The sequence shown here is derived from an EMBL/GenBank/DDBJ whole genome shotgun (WGS) entry which is preliminary data.</text>
</comment>
<dbReference type="InterPro" id="IPR001254">
    <property type="entry name" value="Trypsin_dom"/>
</dbReference>
<protein>
    <submittedName>
        <fullName evidence="4">Trypsin-1-like protein</fullName>
    </submittedName>
</protein>
<organism evidence="4 5">
    <name type="scientific">Dinothrombium tinctorium</name>
    <dbReference type="NCBI Taxonomy" id="1965070"/>
    <lineage>
        <taxon>Eukaryota</taxon>
        <taxon>Metazoa</taxon>
        <taxon>Ecdysozoa</taxon>
        <taxon>Arthropoda</taxon>
        <taxon>Chelicerata</taxon>
        <taxon>Arachnida</taxon>
        <taxon>Acari</taxon>
        <taxon>Acariformes</taxon>
        <taxon>Trombidiformes</taxon>
        <taxon>Prostigmata</taxon>
        <taxon>Anystina</taxon>
        <taxon>Parasitengona</taxon>
        <taxon>Trombidioidea</taxon>
        <taxon>Trombidiidae</taxon>
        <taxon>Dinothrombium</taxon>
    </lineage>
</organism>
<evidence type="ECO:0000256" key="1">
    <source>
        <dbReference type="ARBA" id="ARBA00023157"/>
    </source>
</evidence>
<dbReference type="EMBL" id="NCKU01000632">
    <property type="protein sequence ID" value="RWS14739.1"/>
    <property type="molecule type" value="Genomic_DNA"/>
</dbReference>
<dbReference type="InterPro" id="IPR043504">
    <property type="entry name" value="Peptidase_S1_PA_chymotrypsin"/>
</dbReference>
<dbReference type="InterPro" id="IPR009003">
    <property type="entry name" value="Peptidase_S1_PA"/>
</dbReference>
<dbReference type="CDD" id="cd00190">
    <property type="entry name" value="Tryp_SPc"/>
    <property type="match status" value="1"/>
</dbReference>
<dbReference type="PROSITE" id="PS00134">
    <property type="entry name" value="TRYPSIN_HIS"/>
    <property type="match status" value="1"/>
</dbReference>
<feature type="chain" id="PRO_5019416547" evidence="2">
    <location>
        <begin position="21"/>
        <end position="522"/>
    </location>
</feature>
<evidence type="ECO:0000313" key="5">
    <source>
        <dbReference type="Proteomes" id="UP000285301"/>
    </source>
</evidence>
<dbReference type="SUPFAM" id="SSF50494">
    <property type="entry name" value="Trypsin-like serine proteases"/>
    <property type="match status" value="1"/>
</dbReference>
<dbReference type="Pfam" id="PF00089">
    <property type="entry name" value="Trypsin"/>
    <property type="match status" value="1"/>
</dbReference>
<dbReference type="InterPro" id="IPR018114">
    <property type="entry name" value="TRYPSIN_HIS"/>
</dbReference>
<dbReference type="Proteomes" id="UP000285301">
    <property type="component" value="Unassembled WGS sequence"/>
</dbReference>
<dbReference type="STRING" id="1965070.A0A443RHK9"/>
<dbReference type="PANTHER" id="PTHR24252:SF7">
    <property type="entry name" value="HYALIN"/>
    <property type="match status" value="1"/>
</dbReference>
<evidence type="ECO:0000313" key="4">
    <source>
        <dbReference type="EMBL" id="RWS14739.1"/>
    </source>
</evidence>
<dbReference type="PANTHER" id="PTHR24252">
    <property type="entry name" value="ACROSIN-RELATED"/>
    <property type="match status" value="1"/>
</dbReference>
<dbReference type="PRINTS" id="PR00722">
    <property type="entry name" value="CHYMOTRYPSIN"/>
</dbReference>
<reference evidence="4 5" key="1">
    <citation type="journal article" date="2018" name="Gigascience">
        <title>Genomes of trombidid mites reveal novel predicted allergens and laterally-transferred genes associated with secondary metabolism.</title>
        <authorList>
            <person name="Dong X."/>
            <person name="Chaisiri K."/>
            <person name="Xia D."/>
            <person name="Armstrong S.D."/>
            <person name="Fang Y."/>
            <person name="Donnelly M.J."/>
            <person name="Kadowaki T."/>
            <person name="McGarry J.W."/>
            <person name="Darby A.C."/>
            <person name="Makepeace B.L."/>
        </authorList>
    </citation>
    <scope>NUCLEOTIDE SEQUENCE [LARGE SCALE GENOMIC DNA]</scope>
    <source>
        <strain evidence="4">UoL-WK</strain>
    </source>
</reference>
<sequence length="522" mass="60119">MHSLFFFHCVFSFLNAKCSGEQFRLIVNGRPAEEAEFPWQVSIQNFGLTQNLRYGWTHICGGAILSRDWIITAAHCNSNRTTQIKVGTLNWRDENASTHEIIERVLHPDDHDIMLMKVNPSFSFSRFIQPVCLPQPNKEYIGYATVAGWGSLSDDGDDDFHYPEQLHSVDLPLIPQELCQAYQKERFNSSTMICAGKIEELIPFGACYVADSGGGLVAYLKQKFLLLGIVSKQNGNYPCGMPKNPGIYIKVASFFEWIVETIARDMLKKLKNKINNEKRCQEMNNSQKTIEADIFANEDDEEIVQKFNLFVRNKANEKIFNKKSSDPYIYSQEDVKNTFLSAIIPSINKPQFIPVASSAQMPSLMLTQFSNQPQSSTYTTKEISDIKPKFKIKLAIRGPNMERPTASPTLEDYYDESDHESSQSHHYIRPHFLFKASVHNPPKKELEKAIWLKYPPPAYCFEPLLIVDSCEEQKVEKRWTFNPEDNKCYLYYDFCPNERDENSFKHLTECISICWRPSLPVR</sequence>
<keyword evidence="1" id="KW-1015">Disulfide bond</keyword>
<dbReference type="GO" id="GO:0004252">
    <property type="term" value="F:serine-type endopeptidase activity"/>
    <property type="evidence" value="ECO:0007669"/>
    <property type="project" value="InterPro"/>
</dbReference>
<dbReference type="GO" id="GO:0006508">
    <property type="term" value="P:proteolysis"/>
    <property type="evidence" value="ECO:0007669"/>
    <property type="project" value="InterPro"/>
</dbReference>
<dbReference type="AlphaFoldDB" id="A0A443RHK9"/>
<dbReference type="SMART" id="SM00020">
    <property type="entry name" value="Tryp_SPc"/>
    <property type="match status" value="1"/>
</dbReference>
<dbReference type="SUPFAM" id="SSF57362">
    <property type="entry name" value="BPTI-like"/>
    <property type="match status" value="1"/>
</dbReference>
<keyword evidence="2" id="KW-0732">Signal</keyword>
<gene>
    <name evidence="4" type="ORF">B4U79_13781</name>
</gene>
<dbReference type="InterPro" id="IPR036880">
    <property type="entry name" value="Kunitz_BPTI_sf"/>
</dbReference>
<dbReference type="GO" id="GO:0004867">
    <property type="term" value="F:serine-type endopeptidase inhibitor activity"/>
    <property type="evidence" value="ECO:0007669"/>
    <property type="project" value="InterPro"/>
</dbReference>
<accession>A0A443RHK9</accession>
<keyword evidence="5" id="KW-1185">Reference proteome</keyword>